<dbReference type="HOGENOM" id="CLU_2668033_0_0_10"/>
<accession>F0F558</accession>
<keyword evidence="2" id="KW-1185">Reference proteome</keyword>
<dbReference type="Proteomes" id="UP000005697">
    <property type="component" value="Unassembled WGS sequence"/>
</dbReference>
<reference evidence="1 2" key="1">
    <citation type="submission" date="2011-01" db="EMBL/GenBank/DDBJ databases">
        <authorList>
            <person name="Muzny D."/>
            <person name="Qin X."/>
            <person name="Deng J."/>
            <person name="Jiang H."/>
            <person name="Liu Y."/>
            <person name="Qu J."/>
            <person name="Song X.-Z."/>
            <person name="Zhang L."/>
            <person name="Thornton R."/>
            <person name="Coyle M."/>
            <person name="Francisco L."/>
            <person name="Jackson L."/>
            <person name="Javaid M."/>
            <person name="Korchina V."/>
            <person name="Kovar C."/>
            <person name="Mata R."/>
            <person name="Mathew T."/>
            <person name="Ngo R."/>
            <person name="Nguyen L."/>
            <person name="Nguyen N."/>
            <person name="Okwuonu G."/>
            <person name="Ongeri F."/>
            <person name="Pham C."/>
            <person name="Simmons D."/>
            <person name="Wilczek-Boney K."/>
            <person name="Hale W."/>
            <person name="Jakkamsetti A."/>
            <person name="Pham P."/>
            <person name="Ruth R."/>
            <person name="San Lucas F."/>
            <person name="Warren J."/>
            <person name="Zhang J."/>
            <person name="Zhao Z."/>
            <person name="Zhou C."/>
            <person name="Zhu D."/>
            <person name="Lee S."/>
            <person name="Bess C."/>
            <person name="Blankenburg K."/>
            <person name="Forbes L."/>
            <person name="Fu Q."/>
            <person name="Gubbala S."/>
            <person name="Hirani K."/>
            <person name="Jayaseelan J.C."/>
            <person name="Lara F."/>
            <person name="Munidasa M."/>
            <person name="Palculict T."/>
            <person name="Patil S."/>
            <person name="Pu L.-L."/>
            <person name="Saada N."/>
            <person name="Tang L."/>
            <person name="Weissenberger G."/>
            <person name="Zhu Y."/>
            <person name="Hemphill L."/>
            <person name="Shang Y."/>
            <person name="Youmans B."/>
            <person name="Ayvaz T."/>
            <person name="Ross M."/>
            <person name="Santibanez J."/>
            <person name="Aqrawi P."/>
            <person name="Gross S."/>
            <person name="Joshi V."/>
            <person name="Fowler G."/>
            <person name="Nazareth L."/>
            <person name="Reid J."/>
            <person name="Worley K."/>
            <person name="Petrosino J."/>
            <person name="Highlander S."/>
            <person name="Gibbs R."/>
        </authorList>
    </citation>
    <scope>NUCLEOTIDE SEQUENCE [LARGE SCALE GENOMIC DNA]</scope>
    <source>
        <strain evidence="1 2">DSM 16608</strain>
    </source>
</reference>
<dbReference type="EMBL" id="AEWX01000009">
    <property type="protein sequence ID" value="EGC20820.1"/>
    <property type="molecule type" value="Genomic_DNA"/>
</dbReference>
<gene>
    <name evidence="1" type="ORF">HMPREF9141_0724</name>
</gene>
<name>F0F558_9BACT</name>
<protein>
    <submittedName>
        <fullName evidence="1">Uncharacterized protein</fullName>
    </submittedName>
</protein>
<evidence type="ECO:0000313" key="1">
    <source>
        <dbReference type="EMBL" id="EGC20820.1"/>
    </source>
</evidence>
<proteinExistence type="predicted"/>
<organism evidence="1 2">
    <name type="scientific">Prevotella multiformis DSM 16608</name>
    <dbReference type="NCBI Taxonomy" id="888743"/>
    <lineage>
        <taxon>Bacteria</taxon>
        <taxon>Pseudomonadati</taxon>
        <taxon>Bacteroidota</taxon>
        <taxon>Bacteroidia</taxon>
        <taxon>Bacteroidales</taxon>
        <taxon>Prevotellaceae</taxon>
        <taxon>Prevotella</taxon>
    </lineage>
</organism>
<comment type="caution">
    <text evidence="1">The sequence shown here is derived from an EMBL/GenBank/DDBJ whole genome shotgun (WGS) entry which is preliminary data.</text>
</comment>
<sequence>MTIPFCLSACFFNCLQSYRIIVILAKNVLLNVAGMYGNRHFLCLSDISGIFVGNAPCEGEGVKSVCKTLCGNVVW</sequence>
<dbReference type="AlphaFoldDB" id="F0F558"/>
<evidence type="ECO:0000313" key="2">
    <source>
        <dbReference type="Proteomes" id="UP000005697"/>
    </source>
</evidence>